<evidence type="ECO:0000256" key="3">
    <source>
        <dbReference type="SAM" id="Phobius"/>
    </source>
</evidence>
<feature type="coiled-coil region" evidence="1">
    <location>
        <begin position="515"/>
        <end position="543"/>
    </location>
</feature>
<evidence type="ECO:0000259" key="4">
    <source>
        <dbReference type="Pfam" id="PF04888"/>
    </source>
</evidence>
<organism evidence="5">
    <name type="scientific">invertebrate metagenome</name>
    <dbReference type="NCBI Taxonomy" id="1711999"/>
    <lineage>
        <taxon>unclassified sequences</taxon>
        <taxon>metagenomes</taxon>
        <taxon>organismal metagenomes</taxon>
    </lineage>
</organism>
<feature type="transmembrane region" description="Helical" evidence="3">
    <location>
        <begin position="372"/>
        <end position="391"/>
    </location>
</feature>
<feature type="compositionally biased region" description="Polar residues" evidence="2">
    <location>
        <begin position="36"/>
        <end position="51"/>
    </location>
</feature>
<evidence type="ECO:0000256" key="2">
    <source>
        <dbReference type="SAM" id="MobiDB-lite"/>
    </source>
</evidence>
<dbReference type="Pfam" id="PF04888">
    <property type="entry name" value="SseC"/>
    <property type="match status" value="1"/>
</dbReference>
<gene>
    <name evidence="5" type="ORF">CI610_01263</name>
</gene>
<proteinExistence type="predicted"/>
<accession>A0A2H9T933</accession>
<sequence length="568" mass="61386">MSQAIDGASGVPGSLPISLETEEIQQQQEKIAKGYNQENTISQVSDDSGNAHSELRSLEPPEINPPSQQIMAEHEAAMEEFGPFNALPETLGLDEEMTNILFKKMLTNVKGLQLGDLPEGKAGVQQLKEFMQDVTLKSFKELPGFEEPENIEGLGKKIEAFFSSMDEEFKSVIDNPSGLFKEVLSGPSAKTDDIVISKLLINPDDKEARASLTNLSPEKQAEIKGSLKKEWAFDVDKPDQMAYFDPANRAANNMDKKTATAVQQMFDFLEVTSTVYGITGPQDLKAEIINDYKKLQKLMMVGNKELWDSDIITMQLVQIQEKLQNNRLKFAQETINIAKIEREQATAKTIKNLREQIAKADQKESANCAQKAFGWIGFVVLVVTAVVTGIVSGGAAAAPLMVAAAVTLMFLIDGETGGTIMSGMVEGLGGDLQGSILATVIITAVMIALTVASAGMASGAAASTLSSTALRVATNLQRAMAVAGGLTAVGSGATQIATATFAYDIEELKADNKDIQALMLRINQYLEDNEDELQKAIEDLQSGFQSVLSILKSNQDTKSQLIRNMSKA</sequence>
<dbReference type="InterPro" id="IPR006972">
    <property type="entry name" value="BipB-like_C"/>
</dbReference>
<keyword evidence="3" id="KW-1133">Transmembrane helix</keyword>
<evidence type="ECO:0000313" key="5">
    <source>
        <dbReference type="EMBL" id="PJE79761.1"/>
    </source>
</evidence>
<feature type="domain" description="Translocator protein BipB-like C-terminal" evidence="4">
    <location>
        <begin position="314"/>
        <end position="480"/>
    </location>
</feature>
<protein>
    <recommendedName>
        <fullName evidence="4">Translocator protein BipB-like C-terminal domain-containing protein</fullName>
    </recommendedName>
</protein>
<dbReference type="EMBL" id="NSIT01000049">
    <property type="protein sequence ID" value="PJE79761.1"/>
    <property type="molecule type" value="Genomic_DNA"/>
</dbReference>
<feature type="region of interest" description="Disordered" evidence="2">
    <location>
        <begin position="1"/>
        <end position="63"/>
    </location>
</feature>
<name>A0A2H9T933_9ZZZZ</name>
<keyword evidence="1" id="KW-0175">Coiled coil</keyword>
<keyword evidence="3" id="KW-0472">Membrane</keyword>
<evidence type="ECO:0000256" key="1">
    <source>
        <dbReference type="SAM" id="Coils"/>
    </source>
</evidence>
<dbReference type="AlphaFoldDB" id="A0A2H9T933"/>
<keyword evidence="3" id="KW-0812">Transmembrane</keyword>
<comment type="caution">
    <text evidence="5">The sequence shown here is derived from an EMBL/GenBank/DDBJ whole genome shotgun (WGS) entry which is preliminary data.</text>
</comment>
<feature type="coiled-coil region" evidence="1">
    <location>
        <begin position="328"/>
        <end position="363"/>
    </location>
</feature>
<reference evidence="5" key="1">
    <citation type="journal article" date="2017" name="Appl. Environ. Microbiol.">
        <title>Molecular characterization of an Endozoicomonas-like organism causing infection in king scallop Pecten maximus L.</title>
        <authorList>
            <person name="Cano I."/>
            <person name="van Aerle R."/>
            <person name="Ross S."/>
            <person name="Verner-Jeffreys D.W."/>
            <person name="Paley R.K."/>
            <person name="Rimmer G."/>
            <person name="Ryder D."/>
            <person name="Hooper P."/>
            <person name="Stone D."/>
            <person name="Feist S.W."/>
        </authorList>
    </citation>
    <scope>NUCLEOTIDE SEQUENCE</scope>
</reference>
<feature type="transmembrane region" description="Helical" evidence="3">
    <location>
        <begin position="432"/>
        <end position="452"/>
    </location>
</feature>